<evidence type="ECO:0000313" key="14">
    <source>
        <dbReference type="EMBL" id="KAF7537086.1"/>
    </source>
</evidence>
<keyword evidence="5 10" id="KW-0547">Nucleotide-binding</keyword>
<evidence type="ECO:0000256" key="10">
    <source>
        <dbReference type="PROSITE-ProRule" id="PRU10141"/>
    </source>
</evidence>
<keyword evidence="7 10" id="KW-0067">ATP-binding</keyword>
<dbReference type="InterPro" id="IPR011009">
    <property type="entry name" value="Kinase-like_dom_sf"/>
</dbReference>
<keyword evidence="15" id="KW-1185">Reference proteome</keyword>
<dbReference type="Proteomes" id="UP000722485">
    <property type="component" value="Unassembled WGS sequence"/>
</dbReference>
<dbReference type="PROSITE" id="PS00108">
    <property type="entry name" value="PROTEIN_KINASE_ST"/>
    <property type="match status" value="1"/>
</dbReference>
<keyword evidence="6" id="KW-0418">Kinase</keyword>
<gene>
    <name evidence="14" type="ORF">G7Z17_g12923</name>
</gene>
<dbReference type="EMBL" id="JAANBB010000648">
    <property type="protein sequence ID" value="KAF7537086.1"/>
    <property type="molecule type" value="Genomic_DNA"/>
</dbReference>
<comment type="catalytic activity">
    <reaction evidence="8">
        <text>L-threonyl-[protein] + ATP = O-phospho-L-threonyl-[protein] + ADP + H(+)</text>
        <dbReference type="Rhea" id="RHEA:46608"/>
        <dbReference type="Rhea" id="RHEA-COMP:11060"/>
        <dbReference type="Rhea" id="RHEA-COMP:11605"/>
        <dbReference type="ChEBI" id="CHEBI:15378"/>
        <dbReference type="ChEBI" id="CHEBI:30013"/>
        <dbReference type="ChEBI" id="CHEBI:30616"/>
        <dbReference type="ChEBI" id="CHEBI:61977"/>
        <dbReference type="ChEBI" id="CHEBI:456216"/>
        <dbReference type="EC" id="2.7.11.1"/>
    </reaction>
</comment>
<dbReference type="CDD" id="cd00180">
    <property type="entry name" value="PKc"/>
    <property type="match status" value="1"/>
</dbReference>
<dbReference type="PROSITE" id="PS00107">
    <property type="entry name" value="PROTEIN_KINASE_ATP"/>
    <property type="match status" value="1"/>
</dbReference>
<feature type="region of interest" description="Disordered" evidence="12">
    <location>
        <begin position="223"/>
        <end position="246"/>
    </location>
</feature>
<dbReference type="EC" id="2.7.11.1" evidence="2"/>
<evidence type="ECO:0000256" key="4">
    <source>
        <dbReference type="ARBA" id="ARBA00022679"/>
    </source>
</evidence>
<feature type="domain" description="Protein kinase" evidence="13">
    <location>
        <begin position="12"/>
        <end position="287"/>
    </location>
</feature>
<dbReference type="InterPro" id="IPR050629">
    <property type="entry name" value="STE20/SPS1-PAK"/>
</dbReference>
<organism evidence="14 15">
    <name type="scientific">Cylindrodendrum hubeiense</name>
    <dbReference type="NCBI Taxonomy" id="595255"/>
    <lineage>
        <taxon>Eukaryota</taxon>
        <taxon>Fungi</taxon>
        <taxon>Dikarya</taxon>
        <taxon>Ascomycota</taxon>
        <taxon>Pezizomycotina</taxon>
        <taxon>Sordariomycetes</taxon>
        <taxon>Hypocreomycetidae</taxon>
        <taxon>Hypocreales</taxon>
        <taxon>Nectriaceae</taxon>
        <taxon>Cylindrodendrum</taxon>
    </lineage>
</organism>
<evidence type="ECO:0000256" key="7">
    <source>
        <dbReference type="ARBA" id="ARBA00022840"/>
    </source>
</evidence>
<evidence type="ECO:0000313" key="15">
    <source>
        <dbReference type="Proteomes" id="UP000722485"/>
    </source>
</evidence>
<comment type="similarity">
    <text evidence="1">Belongs to the protein kinase superfamily. STE Ser/Thr protein kinase family. STE20 subfamily.</text>
</comment>
<proteinExistence type="inferred from homology"/>
<dbReference type="InterPro" id="IPR017441">
    <property type="entry name" value="Protein_kinase_ATP_BS"/>
</dbReference>
<dbReference type="Pfam" id="PF00069">
    <property type="entry name" value="Pkinase"/>
    <property type="match status" value="1"/>
</dbReference>
<evidence type="ECO:0000256" key="3">
    <source>
        <dbReference type="ARBA" id="ARBA00022527"/>
    </source>
</evidence>
<evidence type="ECO:0000256" key="5">
    <source>
        <dbReference type="ARBA" id="ARBA00022741"/>
    </source>
</evidence>
<evidence type="ECO:0000256" key="1">
    <source>
        <dbReference type="ARBA" id="ARBA00008874"/>
    </source>
</evidence>
<dbReference type="PANTHER" id="PTHR48012:SF10">
    <property type="entry name" value="FI20177P1"/>
    <property type="match status" value="1"/>
</dbReference>
<comment type="catalytic activity">
    <reaction evidence="9">
        <text>L-seryl-[protein] + ATP = O-phospho-L-seryl-[protein] + ADP + H(+)</text>
        <dbReference type="Rhea" id="RHEA:17989"/>
        <dbReference type="Rhea" id="RHEA-COMP:9863"/>
        <dbReference type="Rhea" id="RHEA-COMP:11604"/>
        <dbReference type="ChEBI" id="CHEBI:15378"/>
        <dbReference type="ChEBI" id="CHEBI:29999"/>
        <dbReference type="ChEBI" id="CHEBI:30616"/>
        <dbReference type="ChEBI" id="CHEBI:83421"/>
        <dbReference type="ChEBI" id="CHEBI:456216"/>
        <dbReference type="EC" id="2.7.11.1"/>
    </reaction>
</comment>
<dbReference type="PROSITE" id="PS50011">
    <property type="entry name" value="PROTEIN_KINASE_DOM"/>
    <property type="match status" value="1"/>
</dbReference>
<evidence type="ECO:0000256" key="11">
    <source>
        <dbReference type="RuleBase" id="RU000304"/>
    </source>
</evidence>
<dbReference type="GO" id="GO:0005524">
    <property type="term" value="F:ATP binding"/>
    <property type="evidence" value="ECO:0007669"/>
    <property type="project" value="UniProtKB-UniRule"/>
</dbReference>
<keyword evidence="3 11" id="KW-0723">Serine/threonine-protein kinase</keyword>
<keyword evidence="4" id="KW-0808">Transferase</keyword>
<dbReference type="InterPro" id="IPR000719">
    <property type="entry name" value="Prot_kinase_dom"/>
</dbReference>
<protein>
    <recommendedName>
        <fullName evidence="2">non-specific serine/threonine protein kinase</fullName>
        <ecNumber evidence="2">2.7.11.1</ecNumber>
    </recommendedName>
</protein>
<evidence type="ECO:0000259" key="13">
    <source>
        <dbReference type="PROSITE" id="PS50011"/>
    </source>
</evidence>
<feature type="binding site" evidence="10">
    <location>
        <position position="41"/>
    </location>
    <ligand>
        <name>ATP</name>
        <dbReference type="ChEBI" id="CHEBI:30616"/>
    </ligand>
</feature>
<dbReference type="InterPro" id="IPR008271">
    <property type="entry name" value="Ser/Thr_kinase_AS"/>
</dbReference>
<dbReference type="SUPFAM" id="SSF56112">
    <property type="entry name" value="Protein kinase-like (PK-like)"/>
    <property type="match status" value="1"/>
</dbReference>
<comment type="caution">
    <text evidence="14">The sequence shown here is derived from an EMBL/GenBank/DDBJ whole genome shotgun (WGS) entry which is preliminary data.</text>
</comment>
<dbReference type="GO" id="GO:0004674">
    <property type="term" value="F:protein serine/threonine kinase activity"/>
    <property type="evidence" value="ECO:0007669"/>
    <property type="project" value="UniProtKB-KW"/>
</dbReference>
<evidence type="ECO:0000256" key="12">
    <source>
        <dbReference type="SAM" id="MobiDB-lite"/>
    </source>
</evidence>
<evidence type="ECO:0000256" key="2">
    <source>
        <dbReference type="ARBA" id="ARBA00012513"/>
    </source>
</evidence>
<reference evidence="14" key="1">
    <citation type="submission" date="2020-03" db="EMBL/GenBank/DDBJ databases">
        <title>Draft Genome Sequence of Cylindrodendrum hubeiense.</title>
        <authorList>
            <person name="Buettner E."/>
            <person name="Kellner H."/>
        </authorList>
    </citation>
    <scope>NUCLEOTIDE SEQUENCE</scope>
    <source>
        <strain evidence="14">IHI 201604</strain>
    </source>
</reference>
<evidence type="ECO:0000256" key="6">
    <source>
        <dbReference type="ARBA" id="ARBA00022777"/>
    </source>
</evidence>
<dbReference type="PANTHER" id="PTHR48012">
    <property type="entry name" value="STERILE20-LIKE KINASE, ISOFORM B-RELATED"/>
    <property type="match status" value="1"/>
</dbReference>
<dbReference type="GO" id="GO:0005737">
    <property type="term" value="C:cytoplasm"/>
    <property type="evidence" value="ECO:0007669"/>
    <property type="project" value="TreeGrafter"/>
</dbReference>
<dbReference type="SMART" id="SM00220">
    <property type="entry name" value="S_TKc"/>
    <property type="match status" value="1"/>
</dbReference>
<evidence type="ECO:0000256" key="9">
    <source>
        <dbReference type="ARBA" id="ARBA00048679"/>
    </source>
</evidence>
<sequence>MNRNEGIKAKEIDLGRRIGKGAFGEVRKAVDKRSQKNIAVKIVSVGSGPEDPKLKREIESMRNLKHENIIPLLGAFRVKDNIWIVMPLRNGSVSQLGTLSAHQHGDLLYTLLYHGLSALEYLASQGLCHRDVKPDNILYDKQGDRYRFQLADFGLANWQWEANTSVLGFINVNVLSMRHFSEVIRIIVSVAEESLPELKAMARVDHTKRASAAAMMRLMKEKHPQHFGGPQPKPSVARSVQPRPEVAQQPLRIPGLTAYGAVLMHERPPAAPLAGPPAQTPIFTQFIDPQIYLDRLNADSTAAPNAGTHLWRMLPLLTERPSGRMFGCRAPGGDPNGATYHFGCTNATIPGIKCNCHYLCNPGCPQAYW</sequence>
<dbReference type="Gene3D" id="1.10.510.10">
    <property type="entry name" value="Transferase(Phosphotransferase) domain 1"/>
    <property type="match status" value="1"/>
</dbReference>
<dbReference type="OrthoDB" id="4062651at2759"/>
<dbReference type="AlphaFoldDB" id="A0A9P5L8S3"/>
<accession>A0A9P5L8S3</accession>
<evidence type="ECO:0000256" key="8">
    <source>
        <dbReference type="ARBA" id="ARBA00047899"/>
    </source>
</evidence>
<name>A0A9P5L8S3_9HYPO</name>